<reference evidence="1" key="1">
    <citation type="submission" date="2023-06" db="EMBL/GenBank/DDBJ databases">
        <title>Survivors Of The Sea: Transcriptome response of Skeletonema marinoi to long-term dormancy.</title>
        <authorList>
            <person name="Pinder M.I.M."/>
            <person name="Kourtchenko O."/>
            <person name="Robertson E.K."/>
            <person name="Larsson T."/>
            <person name="Maumus F."/>
            <person name="Osuna-Cruz C.M."/>
            <person name="Vancaester E."/>
            <person name="Stenow R."/>
            <person name="Vandepoele K."/>
            <person name="Ploug H."/>
            <person name="Bruchert V."/>
            <person name="Godhe A."/>
            <person name="Topel M."/>
        </authorList>
    </citation>
    <scope>NUCLEOTIDE SEQUENCE</scope>
    <source>
        <strain evidence="1">R05AC</strain>
    </source>
</reference>
<sequence>MVQVGSRLGWRWENDASDQHCEMNWLDPEPEKESSDYTLELQAMQEKIDLYRGFQQPPTEAEYNRIQNMRGLY</sequence>
<dbReference type="EMBL" id="JATAAI010000038">
    <property type="protein sequence ID" value="KAK1734490.1"/>
    <property type="molecule type" value="Genomic_DNA"/>
</dbReference>
<dbReference type="AlphaFoldDB" id="A0AAD9D6A5"/>
<name>A0AAD9D6A5_9STRA</name>
<comment type="caution">
    <text evidence="1">The sequence shown here is derived from an EMBL/GenBank/DDBJ whole genome shotgun (WGS) entry which is preliminary data.</text>
</comment>
<evidence type="ECO:0000313" key="1">
    <source>
        <dbReference type="EMBL" id="KAK1734490.1"/>
    </source>
</evidence>
<dbReference type="Proteomes" id="UP001224775">
    <property type="component" value="Unassembled WGS sequence"/>
</dbReference>
<evidence type="ECO:0000313" key="2">
    <source>
        <dbReference type="Proteomes" id="UP001224775"/>
    </source>
</evidence>
<keyword evidence="2" id="KW-1185">Reference proteome</keyword>
<protein>
    <submittedName>
        <fullName evidence="1">Uncharacterized protein</fullName>
    </submittedName>
</protein>
<gene>
    <name evidence="1" type="ORF">QTG54_014738</name>
</gene>
<proteinExistence type="predicted"/>
<organism evidence="1 2">
    <name type="scientific">Skeletonema marinoi</name>
    <dbReference type="NCBI Taxonomy" id="267567"/>
    <lineage>
        <taxon>Eukaryota</taxon>
        <taxon>Sar</taxon>
        <taxon>Stramenopiles</taxon>
        <taxon>Ochrophyta</taxon>
        <taxon>Bacillariophyta</taxon>
        <taxon>Coscinodiscophyceae</taxon>
        <taxon>Thalassiosirophycidae</taxon>
        <taxon>Thalassiosirales</taxon>
        <taxon>Skeletonemataceae</taxon>
        <taxon>Skeletonema</taxon>
        <taxon>Skeletonema marinoi-dohrnii complex</taxon>
    </lineage>
</organism>
<accession>A0AAD9D6A5</accession>